<reference evidence="1" key="1">
    <citation type="submission" date="2020-05" db="EMBL/GenBank/DDBJ databases">
        <authorList>
            <person name="Chiriac C."/>
            <person name="Salcher M."/>
            <person name="Ghai R."/>
            <person name="Kavagutti S V."/>
        </authorList>
    </citation>
    <scope>NUCLEOTIDE SEQUENCE</scope>
</reference>
<name>A0A6J6CI77_9ZZZZ</name>
<sequence length="70" mass="7426">MNSGIIPNFSKSSGMTSAKISFVFRSDAGEISALKPTPDEPERASIILSRPENAPPTMKSTLVVSICINS</sequence>
<protein>
    <submittedName>
        <fullName evidence="1">Unannotated protein</fullName>
    </submittedName>
</protein>
<proteinExistence type="predicted"/>
<dbReference type="EMBL" id="CAEZSP010000089">
    <property type="protein sequence ID" value="CAB4550845.1"/>
    <property type="molecule type" value="Genomic_DNA"/>
</dbReference>
<gene>
    <name evidence="1" type="ORF">UFOPK1440_01129</name>
</gene>
<dbReference type="AlphaFoldDB" id="A0A6J6CI77"/>
<accession>A0A6J6CI77</accession>
<evidence type="ECO:0000313" key="1">
    <source>
        <dbReference type="EMBL" id="CAB4550845.1"/>
    </source>
</evidence>
<organism evidence="1">
    <name type="scientific">freshwater metagenome</name>
    <dbReference type="NCBI Taxonomy" id="449393"/>
    <lineage>
        <taxon>unclassified sequences</taxon>
        <taxon>metagenomes</taxon>
        <taxon>ecological metagenomes</taxon>
    </lineage>
</organism>